<evidence type="ECO:0000256" key="5">
    <source>
        <dbReference type="PIRSR" id="PIRSR604808-1"/>
    </source>
</evidence>
<evidence type="ECO:0000313" key="10">
    <source>
        <dbReference type="Proteomes" id="UP000463857"/>
    </source>
</evidence>
<feature type="active site" evidence="5">
    <location>
        <position position="138"/>
    </location>
</feature>
<reference evidence="9 10" key="1">
    <citation type="journal article" date="2018" name="Int. J. Syst. Evol. Microbiol.">
        <title>Epidermidibacterium keratini gen. nov., sp. nov., a member of the family Sporichthyaceae, isolated from keratin epidermis.</title>
        <authorList>
            <person name="Lee D.G."/>
            <person name="Trujillo M.E."/>
            <person name="Kang S."/>
            <person name="Nam J.J."/>
            <person name="Kim Y.J."/>
        </authorList>
    </citation>
    <scope>NUCLEOTIDE SEQUENCE [LARGE SCALE GENOMIC DNA]</scope>
    <source>
        <strain evidence="9 10">EPI-7</strain>
    </source>
</reference>
<dbReference type="GO" id="GO:0006281">
    <property type="term" value="P:DNA repair"/>
    <property type="evidence" value="ECO:0007669"/>
    <property type="project" value="InterPro"/>
</dbReference>
<comment type="cofactor">
    <cofactor evidence="6">
        <name>Mg(2+)</name>
        <dbReference type="ChEBI" id="CHEBI:18420"/>
    </cofactor>
    <cofactor evidence="6">
        <name>Mn(2+)</name>
        <dbReference type="ChEBI" id="CHEBI:29035"/>
    </cofactor>
    <text evidence="6">Probably binds two magnesium or manganese ions per subunit.</text>
</comment>
<evidence type="ECO:0000313" key="9">
    <source>
        <dbReference type="EMBL" id="QHC00941.1"/>
    </source>
</evidence>
<dbReference type="Gene3D" id="3.60.10.10">
    <property type="entry name" value="Endonuclease/exonuclease/phosphatase"/>
    <property type="match status" value="1"/>
</dbReference>
<feature type="active site" description="Proton donor/acceptor" evidence="5">
    <location>
        <position position="182"/>
    </location>
</feature>
<evidence type="ECO:0000256" key="3">
    <source>
        <dbReference type="ARBA" id="ARBA00022801"/>
    </source>
</evidence>
<dbReference type="Proteomes" id="UP000463857">
    <property type="component" value="Chromosome"/>
</dbReference>
<dbReference type="PROSITE" id="PS51435">
    <property type="entry name" value="AP_NUCLEASE_F1_4"/>
    <property type="match status" value="1"/>
</dbReference>
<feature type="binding site" evidence="6">
    <location>
        <position position="182"/>
    </location>
    <ligand>
        <name>Mg(2+)</name>
        <dbReference type="ChEBI" id="CHEBI:18420"/>
        <label>1</label>
    </ligand>
</feature>
<accession>A0A7L4YNT2</accession>
<feature type="site" description="Interaction with DNA substrate" evidence="7">
    <location>
        <position position="300"/>
    </location>
</feature>
<feature type="domain" description="Endonuclease/exonuclease/phosphatase" evidence="8">
    <location>
        <begin position="30"/>
        <end position="300"/>
    </location>
</feature>
<evidence type="ECO:0000259" key="8">
    <source>
        <dbReference type="Pfam" id="PF03372"/>
    </source>
</evidence>
<dbReference type="Pfam" id="PF03372">
    <property type="entry name" value="Exo_endo_phos"/>
    <property type="match status" value="1"/>
</dbReference>
<dbReference type="KEGG" id="eke:EK0264_12025"/>
<dbReference type="PANTHER" id="PTHR43250">
    <property type="entry name" value="EXODEOXYRIBONUCLEASE III"/>
    <property type="match status" value="1"/>
</dbReference>
<evidence type="ECO:0000256" key="1">
    <source>
        <dbReference type="ARBA" id="ARBA00007092"/>
    </source>
</evidence>
<evidence type="ECO:0000256" key="4">
    <source>
        <dbReference type="ARBA" id="ARBA00022842"/>
    </source>
</evidence>
<dbReference type="OrthoDB" id="9803914at2"/>
<evidence type="ECO:0000256" key="7">
    <source>
        <dbReference type="PIRSR" id="PIRSR604808-3"/>
    </source>
</evidence>
<feature type="site" description="Important for catalytic activity" evidence="7">
    <location>
        <position position="270"/>
    </location>
</feature>
<proteinExistence type="inferred from homology"/>
<feature type="binding site" evidence="6">
    <location>
        <position position="299"/>
    </location>
    <ligand>
        <name>Mg(2+)</name>
        <dbReference type="ChEBI" id="CHEBI:18420"/>
        <label>1</label>
    </ligand>
</feature>
<gene>
    <name evidence="9" type="ORF">EK0264_12025</name>
</gene>
<comment type="similarity">
    <text evidence="1">Belongs to the DNA repair enzymes AP/ExoA family.</text>
</comment>
<feature type="active site" description="Proton acceptor" evidence="5">
    <location>
        <position position="300"/>
    </location>
</feature>
<keyword evidence="6" id="KW-0464">Manganese</keyword>
<feature type="binding site" evidence="6">
    <location>
        <position position="184"/>
    </location>
    <ligand>
        <name>Mg(2+)</name>
        <dbReference type="ChEBI" id="CHEBI:18420"/>
        <label>1</label>
    </ligand>
</feature>
<dbReference type="NCBIfam" id="TIGR00633">
    <property type="entry name" value="xth"/>
    <property type="match status" value="1"/>
</dbReference>
<sequence length="308" mass="34014">MGTHVTSDYRPASRRLSAISGRNRRVLRVITANVNGIRAAARRGGIGWLEAQNPTVVTLQEVRGTEAHLRSAIAGSRFEPWHVAHAESHLAGRNGVAVLTEDEPLAVRTGLPGFDTDGRWLEVDLPDEYGVLTVISAYVHTGEAETDRQVEKHQFLDAMQARLDALADRSEAGDGEALLTGDLNIAHRDFDIKNWKGNLKKSGFLPQERAYLDGWFGYGWDGVPGSSGPVEHTGRWVDLGRLYGGDGPGPYTWWSWRGKAFDNDAGWRIDYEIATQRLAGRSRSAVVGRAPTYAERWSDHAPLTVDFD</sequence>
<keyword evidence="10" id="KW-1185">Reference proteome</keyword>
<dbReference type="FunCoup" id="A0A7L4YNT2">
    <property type="interactions" value="184"/>
</dbReference>
<evidence type="ECO:0000256" key="2">
    <source>
        <dbReference type="ARBA" id="ARBA00022723"/>
    </source>
</evidence>
<organism evidence="9 10">
    <name type="scientific">Epidermidibacterium keratini</name>
    <dbReference type="NCBI Taxonomy" id="1891644"/>
    <lineage>
        <taxon>Bacteria</taxon>
        <taxon>Bacillati</taxon>
        <taxon>Actinomycetota</taxon>
        <taxon>Actinomycetes</taxon>
        <taxon>Sporichthyales</taxon>
        <taxon>Sporichthyaceae</taxon>
        <taxon>Epidermidibacterium</taxon>
    </lineage>
</organism>
<keyword evidence="2 6" id="KW-0479">Metal-binding</keyword>
<dbReference type="InterPro" id="IPR037493">
    <property type="entry name" value="ExoIII-like"/>
</dbReference>
<dbReference type="PANTHER" id="PTHR43250:SF2">
    <property type="entry name" value="EXODEOXYRIBONUCLEASE III"/>
    <property type="match status" value="1"/>
</dbReference>
<feature type="binding site" evidence="6">
    <location>
        <position position="61"/>
    </location>
    <ligand>
        <name>Mg(2+)</name>
        <dbReference type="ChEBI" id="CHEBI:18420"/>
        <label>1</label>
    </ligand>
</feature>
<dbReference type="InParanoid" id="A0A7L4YNT2"/>
<feature type="binding site" evidence="6">
    <location>
        <position position="300"/>
    </location>
    <ligand>
        <name>Mg(2+)</name>
        <dbReference type="ChEBI" id="CHEBI:18420"/>
        <label>1</label>
    </ligand>
</feature>
<protein>
    <submittedName>
        <fullName evidence="9">Exodeoxyribonuclease III</fullName>
    </submittedName>
</protein>
<name>A0A7L4YNT2_9ACTN</name>
<dbReference type="InterPro" id="IPR004808">
    <property type="entry name" value="AP_endonuc_1"/>
</dbReference>
<dbReference type="EMBL" id="CP047156">
    <property type="protein sequence ID" value="QHC00941.1"/>
    <property type="molecule type" value="Genomic_DNA"/>
</dbReference>
<dbReference type="GO" id="GO:0008311">
    <property type="term" value="F:double-stranded DNA 3'-5' DNA exonuclease activity"/>
    <property type="evidence" value="ECO:0007669"/>
    <property type="project" value="InterPro"/>
</dbReference>
<dbReference type="SUPFAM" id="SSF56219">
    <property type="entry name" value="DNase I-like"/>
    <property type="match status" value="1"/>
</dbReference>
<dbReference type="GO" id="GO:0046872">
    <property type="term" value="F:metal ion binding"/>
    <property type="evidence" value="ECO:0007669"/>
    <property type="project" value="UniProtKB-KW"/>
</dbReference>
<dbReference type="AlphaFoldDB" id="A0A7L4YNT2"/>
<keyword evidence="3" id="KW-0378">Hydrolase</keyword>
<evidence type="ECO:0000256" key="6">
    <source>
        <dbReference type="PIRSR" id="PIRSR604808-2"/>
    </source>
</evidence>
<feature type="binding site" evidence="6">
    <location>
        <position position="33"/>
    </location>
    <ligand>
        <name>Mg(2+)</name>
        <dbReference type="ChEBI" id="CHEBI:18420"/>
        <label>1</label>
    </ligand>
</feature>
<feature type="site" description="Transition state stabilizer" evidence="7">
    <location>
        <position position="184"/>
    </location>
</feature>
<dbReference type="InterPro" id="IPR036691">
    <property type="entry name" value="Endo/exonu/phosph_ase_sf"/>
</dbReference>
<dbReference type="InterPro" id="IPR005135">
    <property type="entry name" value="Endo/exonuclease/phosphatase"/>
</dbReference>
<keyword evidence="4 6" id="KW-0460">Magnesium</keyword>